<gene>
    <name evidence="2" type="ORF">AX018_107220</name>
</gene>
<dbReference type="Gene3D" id="3.30.930.30">
    <property type="match status" value="1"/>
</dbReference>
<dbReference type="OrthoDB" id="8536512at2"/>
<evidence type="ECO:0000256" key="1">
    <source>
        <dbReference type="SAM" id="Coils"/>
    </source>
</evidence>
<feature type="coiled-coil region" evidence="1">
    <location>
        <begin position="218"/>
        <end position="290"/>
    </location>
</feature>
<proteinExistence type="predicted"/>
<organism evidence="2 3">
    <name type="scientific">Paracidovorax anthurii</name>
    <dbReference type="NCBI Taxonomy" id="78229"/>
    <lineage>
        <taxon>Bacteria</taxon>
        <taxon>Pseudomonadati</taxon>
        <taxon>Pseudomonadota</taxon>
        <taxon>Betaproteobacteria</taxon>
        <taxon>Burkholderiales</taxon>
        <taxon>Comamonadaceae</taxon>
        <taxon>Paracidovorax</taxon>
    </lineage>
</organism>
<accession>A0A328YI23</accession>
<evidence type="ECO:0000313" key="3">
    <source>
        <dbReference type="Proteomes" id="UP000248856"/>
    </source>
</evidence>
<comment type="caution">
    <text evidence="2">The sequence shown here is derived from an EMBL/GenBank/DDBJ whole genome shotgun (WGS) entry which is preliminary data.</text>
</comment>
<dbReference type="EMBL" id="QLTA01000072">
    <property type="protein sequence ID" value="RAR73681.1"/>
    <property type="molecule type" value="Genomic_DNA"/>
</dbReference>
<dbReference type="AlphaFoldDB" id="A0A328YI23"/>
<protein>
    <submittedName>
        <fullName evidence="2">Plasmid recombination enzyme</fullName>
    </submittedName>
</protein>
<keyword evidence="3" id="KW-1185">Reference proteome</keyword>
<name>A0A328YI23_9BURK</name>
<dbReference type="GO" id="GO:0006310">
    <property type="term" value="P:DNA recombination"/>
    <property type="evidence" value="ECO:0007669"/>
    <property type="project" value="InterPro"/>
</dbReference>
<dbReference type="Proteomes" id="UP000248856">
    <property type="component" value="Unassembled WGS sequence"/>
</dbReference>
<evidence type="ECO:0000313" key="2">
    <source>
        <dbReference type="EMBL" id="RAR73681.1"/>
    </source>
</evidence>
<keyword evidence="1" id="KW-0175">Coiled coil</keyword>
<reference evidence="2 3" key="1">
    <citation type="submission" date="2018-06" db="EMBL/GenBank/DDBJ databases">
        <title>Genomic Encyclopedia of Archaeal and Bacterial Type Strains, Phase II (KMG-II): from individual species to whole genera.</title>
        <authorList>
            <person name="Goeker M."/>
        </authorList>
    </citation>
    <scope>NUCLEOTIDE SEQUENCE [LARGE SCALE GENOMIC DNA]</scope>
    <source>
        <strain evidence="2 3">CFPB 3232</strain>
    </source>
</reference>
<dbReference type="InterPro" id="IPR001668">
    <property type="entry name" value="Mob_Pre"/>
</dbReference>
<dbReference type="GO" id="GO:0003677">
    <property type="term" value="F:DNA binding"/>
    <property type="evidence" value="ECO:0007669"/>
    <property type="project" value="InterPro"/>
</dbReference>
<dbReference type="CDD" id="cd17242">
    <property type="entry name" value="MobM_relaxase"/>
    <property type="match status" value="1"/>
</dbReference>
<dbReference type="Pfam" id="PF01076">
    <property type="entry name" value="Mob_Pre"/>
    <property type="match status" value="1"/>
</dbReference>
<sequence>MAYAIFRVKKYKTNHAIGGIMRHHLREAPEEVDGLDPSRSHLNITIGAADRPALFRAIKARIATTTRKPRPDANRIIENVFTASPEFFKDMSYERQKDYLLHCVDFAKATYGADNVVGAYLHFDEESPHCHVLCVPIEKSTRTTKKTSRQVTTLNAGHYLGGSEKCIDMQTRFAEFVQGKGHDLKRGEPKSETKRRHIPLREYYADIAASHQAATELLAQAASEASAAAQKRRQVEHEWERLKLDREAVEAERAAIQKRYGELDAEWTRARAANQRARDYEDKAQKLAQQGLAGIKGVKRLAAIAERPALAGMLELLAENATARELLALYQHDPKMAQVVHSNVALAIGMSDQNLAPKTEDEKNAVVITALQRLRPEATGSISQPGLNTGLDADDQISVFLNS</sequence>
<dbReference type="RefSeq" id="WP_111882239.1">
    <property type="nucleotide sequence ID" value="NZ_CBCSGC010000087.1"/>
</dbReference>
<dbReference type="NCBIfam" id="NF041497">
    <property type="entry name" value="MobV"/>
    <property type="match status" value="1"/>
</dbReference>